<dbReference type="Pfam" id="PF00481">
    <property type="entry name" value="PP2C"/>
    <property type="match status" value="1"/>
</dbReference>
<dbReference type="InterPro" id="IPR036457">
    <property type="entry name" value="PPM-type-like_dom_sf"/>
</dbReference>
<dbReference type="Proteomes" id="UP000636479">
    <property type="component" value="Unassembled WGS sequence"/>
</dbReference>
<dbReference type="InterPro" id="IPR001932">
    <property type="entry name" value="PPM-type_phosphatase-like_dom"/>
</dbReference>
<dbReference type="SMART" id="SM00332">
    <property type="entry name" value="PP2Cc"/>
    <property type="match status" value="1"/>
</dbReference>
<dbReference type="Gene3D" id="3.60.40.10">
    <property type="entry name" value="PPM-type phosphatase domain"/>
    <property type="match status" value="1"/>
</dbReference>
<dbReference type="SUPFAM" id="SSF81606">
    <property type="entry name" value="PP2C-like"/>
    <property type="match status" value="1"/>
</dbReference>
<dbReference type="GeneID" id="59340928"/>
<dbReference type="RefSeq" id="XP_037226322.1">
    <property type="nucleotide sequence ID" value="XM_037358412.1"/>
</dbReference>
<feature type="domain" description="PPM-type phosphatase" evidence="1">
    <location>
        <begin position="42"/>
        <end position="384"/>
    </location>
</feature>
<dbReference type="OrthoDB" id="420076at2759"/>
<keyword evidence="3" id="KW-1185">Reference proteome</keyword>
<sequence length="384" mass="41785">MSTFDSDLRACLLDSDLRACLLQYVSLKTTSRVDSVVLNGTEFARPEPAAKGQDMQHFEEWDFGQGTWIFAMILDGHGGISSDLKLNDAAEFIHSELPPLIKAAVAARLAATRSHCLPDADMAKILSDNLVALDDRIKDDVIAALADESMPNRDILLGRAVTGTTACVAVVDPSRRVHVANIGDSDCYLVSGTTKEAAHLTPHQSCTNPAEKQRILDEHPNESSSDLFHARRLFGRLIPSRGIGDFPLKLAAPEVKKLLLWMNMAGVDVETDSAVLHNHTPPYLSNKPDIIHVQANEGDFLVLASDGLGSQVWFMNDGDNSVETVGRVCAAGLVDQPRSGFNAALEIIWQAWLGVVDCHLYRLVVDKYSPSGRVDDIAIVVGRL</sequence>
<evidence type="ECO:0000313" key="3">
    <source>
        <dbReference type="Proteomes" id="UP000636479"/>
    </source>
</evidence>
<dbReference type="PROSITE" id="PS51746">
    <property type="entry name" value="PPM_2"/>
    <property type="match status" value="1"/>
</dbReference>
<dbReference type="EMBL" id="JACAZF010000001">
    <property type="protein sequence ID" value="KAF7316299.1"/>
    <property type="molecule type" value="Genomic_DNA"/>
</dbReference>
<accession>A0A8H6WL04</accession>
<protein>
    <submittedName>
        <fullName evidence="2">Serine/threonine protein phosphatase 2C</fullName>
    </submittedName>
</protein>
<dbReference type="InterPro" id="IPR015655">
    <property type="entry name" value="PP2C"/>
</dbReference>
<dbReference type="CDD" id="cd00143">
    <property type="entry name" value="PP2Cc"/>
    <property type="match status" value="1"/>
</dbReference>
<evidence type="ECO:0000259" key="1">
    <source>
        <dbReference type="PROSITE" id="PS51746"/>
    </source>
</evidence>
<dbReference type="AlphaFoldDB" id="A0A8H6WL04"/>
<dbReference type="PANTHER" id="PTHR13832:SF792">
    <property type="entry name" value="GM14286P"/>
    <property type="match status" value="1"/>
</dbReference>
<organism evidence="2 3">
    <name type="scientific">Mycena indigotica</name>
    <dbReference type="NCBI Taxonomy" id="2126181"/>
    <lineage>
        <taxon>Eukaryota</taxon>
        <taxon>Fungi</taxon>
        <taxon>Dikarya</taxon>
        <taxon>Basidiomycota</taxon>
        <taxon>Agaricomycotina</taxon>
        <taxon>Agaricomycetes</taxon>
        <taxon>Agaricomycetidae</taxon>
        <taxon>Agaricales</taxon>
        <taxon>Marasmiineae</taxon>
        <taxon>Mycenaceae</taxon>
        <taxon>Mycena</taxon>
    </lineage>
</organism>
<dbReference type="GO" id="GO:0004722">
    <property type="term" value="F:protein serine/threonine phosphatase activity"/>
    <property type="evidence" value="ECO:0007669"/>
    <property type="project" value="InterPro"/>
</dbReference>
<reference evidence="2" key="1">
    <citation type="submission" date="2020-05" db="EMBL/GenBank/DDBJ databases">
        <title>Mycena genomes resolve the evolution of fungal bioluminescence.</title>
        <authorList>
            <person name="Tsai I.J."/>
        </authorList>
    </citation>
    <scope>NUCLEOTIDE SEQUENCE</scope>
    <source>
        <strain evidence="2">171206Taipei</strain>
    </source>
</reference>
<dbReference type="PANTHER" id="PTHR13832">
    <property type="entry name" value="PROTEIN PHOSPHATASE 2C"/>
    <property type="match status" value="1"/>
</dbReference>
<gene>
    <name evidence="2" type="ORF">MIND_00148600</name>
</gene>
<proteinExistence type="predicted"/>
<comment type="caution">
    <text evidence="2">The sequence shown here is derived from an EMBL/GenBank/DDBJ whole genome shotgun (WGS) entry which is preliminary data.</text>
</comment>
<name>A0A8H6WL04_9AGAR</name>
<evidence type="ECO:0000313" key="2">
    <source>
        <dbReference type="EMBL" id="KAF7316299.1"/>
    </source>
</evidence>